<dbReference type="PANTHER" id="PTHR11571:SF252">
    <property type="entry name" value="GLUTATHIONE S-TRANSFERASE"/>
    <property type="match status" value="1"/>
</dbReference>
<evidence type="ECO:0000259" key="1">
    <source>
        <dbReference type="PROSITE" id="PS50405"/>
    </source>
</evidence>
<evidence type="ECO:0000313" key="3">
    <source>
        <dbReference type="Proteomes" id="UP000002630"/>
    </source>
</evidence>
<dbReference type="InterPro" id="IPR050213">
    <property type="entry name" value="GST_superfamily"/>
</dbReference>
<dbReference type="GO" id="GO:0006749">
    <property type="term" value="P:glutathione metabolic process"/>
    <property type="evidence" value="ECO:0007669"/>
    <property type="project" value="TreeGrafter"/>
</dbReference>
<dbReference type="PANTHER" id="PTHR11571">
    <property type="entry name" value="GLUTATHIONE S-TRANSFERASE"/>
    <property type="match status" value="1"/>
</dbReference>
<dbReference type="InParanoid" id="D7FHE9"/>
<dbReference type="InterPro" id="IPR036282">
    <property type="entry name" value="Glutathione-S-Trfase_C_sf"/>
</dbReference>
<dbReference type="STRING" id="2880.D7FHE9"/>
<dbReference type="InterPro" id="IPR010987">
    <property type="entry name" value="Glutathione-S-Trfase_C-like"/>
</dbReference>
<accession>D7FHE9</accession>
<reference evidence="2 3" key="1">
    <citation type="journal article" date="2010" name="Nature">
        <title>The Ectocarpus genome and the independent evolution of multicellularity in brown algae.</title>
        <authorList>
            <person name="Cock J.M."/>
            <person name="Sterck L."/>
            <person name="Rouze P."/>
            <person name="Scornet D."/>
            <person name="Allen A.E."/>
            <person name="Amoutzias G."/>
            <person name="Anthouard V."/>
            <person name="Artiguenave F."/>
            <person name="Aury J.M."/>
            <person name="Badger J.H."/>
            <person name="Beszteri B."/>
            <person name="Billiau K."/>
            <person name="Bonnet E."/>
            <person name="Bothwell J.H."/>
            <person name="Bowler C."/>
            <person name="Boyen C."/>
            <person name="Brownlee C."/>
            <person name="Carrano C.J."/>
            <person name="Charrier B."/>
            <person name="Cho G.Y."/>
            <person name="Coelho S.M."/>
            <person name="Collen J."/>
            <person name="Corre E."/>
            <person name="Da Silva C."/>
            <person name="Delage L."/>
            <person name="Delaroque N."/>
            <person name="Dittami S.M."/>
            <person name="Doulbeau S."/>
            <person name="Elias M."/>
            <person name="Farnham G."/>
            <person name="Gachon C.M."/>
            <person name="Gschloessl B."/>
            <person name="Heesch S."/>
            <person name="Jabbari K."/>
            <person name="Jubin C."/>
            <person name="Kawai H."/>
            <person name="Kimura K."/>
            <person name="Kloareg B."/>
            <person name="Kupper F.C."/>
            <person name="Lang D."/>
            <person name="Le Bail A."/>
            <person name="Leblanc C."/>
            <person name="Lerouge P."/>
            <person name="Lohr M."/>
            <person name="Lopez P.J."/>
            <person name="Martens C."/>
            <person name="Maumus F."/>
            <person name="Michel G."/>
            <person name="Miranda-Saavedra D."/>
            <person name="Morales J."/>
            <person name="Moreau H."/>
            <person name="Motomura T."/>
            <person name="Nagasato C."/>
            <person name="Napoli C.A."/>
            <person name="Nelson D.R."/>
            <person name="Nyvall-Collen P."/>
            <person name="Peters A.F."/>
            <person name="Pommier C."/>
            <person name="Potin P."/>
            <person name="Poulain J."/>
            <person name="Quesneville H."/>
            <person name="Read B."/>
            <person name="Rensing S.A."/>
            <person name="Ritter A."/>
            <person name="Rousvoal S."/>
            <person name="Samanta M."/>
            <person name="Samson G."/>
            <person name="Schroeder D.C."/>
            <person name="Segurens B."/>
            <person name="Strittmatter M."/>
            <person name="Tonon T."/>
            <person name="Tregear J.W."/>
            <person name="Valentin K."/>
            <person name="von Dassow P."/>
            <person name="Yamagishi T."/>
            <person name="Van de Peer Y."/>
            <person name="Wincker P."/>
        </authorList>
    </citation>
    <scope>NUCLEOTIDE SEQUENCE [LARGE SCALE GENOMIC DNA]</scope>
    <source>
        <strain evidence="3">Ec32 / CCAP1310/4</strain>
    </source>
</reference>
<dbReference type="AlphaFoldDB" id="D7FHE9"/>
<dbReference type="PROSITE" id="PS50405">
    <property type="entry name" value="GST_CTER"/>
    <property type="match status" value="1"/>
</dbReference>
<proteinExistence type="predicted"/>
<organism evidence="2 3">
    <name type="scientific">Ectocarpus siliculosus</name>
    <name type="common">Brown alga</name>
    <name type="synonym">Conferva siliculosa</name>
    <dbReference type="NCBI Taxonomy" id="2880"/>
    <lineage>
        <taxon>Eukaryota</taxon>
        <taxon>Sar</taxon>
        <taxon>Stramenopiles</taxon>
        <taxon>Ochrophyta</taxon>
        <taxon>PX clade</taxon>
        <taxon>Phaeophyceae</taxon>
        <taxon>Ectocarpales</taxon>
        <taxon>Ectocarpaceae</taxon>
        <taxon>Ectocarpus</taxon>
    </lineage>
</organism>
<dbReference type="OrthoDB" id="420389at2759"/>
<gene>
    <name evidence="2" type="primary">GST</name>
    <name evidence="2" type="ORF">Esi_1076_0002</name>
</gene>
<protein>
    <submittedName>
        <fullName evidence="2">Glutathione S-transferase</fullName>
        <ecNumber evidence="2">2.5.1.18</ecNumber>
    </submittedName>
</protein>
<dbReference type="SUPFAM" id="SSF47616">
    <property type="entry name" value="GST C-terminal domain-like"/>
    <property type="match status" value="1"/>
</dbReference>
<evidence type="ECO:0000313" key="2">
    <source>
        <dbReference type="EMBL" id="CBJ34131.1"/>
    </source>
</evidence>
<feature type="domain" description="GST C-terminal" evidence="1">
    <location>
        <begin position="1"/>
        <end position="113"/>
    </location>
</feature>
<dbReference type="Gene3D" id="1.20.1050.10">
    <property type="match status" value="1"/>
</dbReference>
<dbReference type="Pfam" id="PF14497">
    <property type="entry name" value="GST_C_3"/>
    <property type="match status" value="1"/>
</dbReference>
<dbReference type="InterPro" id="IPR004046">
    <property type="entry name" value="GST_C"/>
</dbReference>
<dbReference type="EC" id="2.5.1.18" evidence="2"/>
<sequence length="113" mass="12647">MDCATDYYINIRPSFMEKDEAKKMEMRADLAANYIPKWLSNMEKQLSSTDGTFFDGQMTVADMMIAYRLHHMKNGVLDGIPTTIADSCPSLCALYDAVVSEPKVAAFLAKHAK</sequence>
<keyword evidence="3" id="KW-1185">Reference proteome</keyword>
<dbReference type="GO" id="GO:0004364">
    <property type="term" value="F:glutathione transferase activity"/>
    <property type="evidence" value="ECO:0007669"/>
    <property type="project" value="UniProtKB-EC"/>
</dbReference>
<name>D7FHE9_ECTSI</name>
<keyword evidence="2" id="KW-0808">Transferase</keyword>
<dbReference type="EMBL" id="FN649760">
    <property type="protein sequence ID" value="CBJ34131.1"/>
    <property type="molecule type" value="Genomic_DNA"/>
</dbReference>
<dbReference type="Proteomes" id="UP000002630">
    <property type="component" value="Unassembled WGS sequence"/>
</dbReference>
<dbReference type="CDD" id="cd03192">
    <property type="entry name" value="GST_C_Sigma_like"/>
    <property type="match status" value="1"/>
</dbReference>